<sequence>MTIDDFGASLDIVSGKSSASFKPVFKNRFEASGEISAEAGLGLPITVGVGLDIPVIKFSKLVAVIDKPSIRFSANYAFSTTDTALACNNSVSYAVNLANDLTYDLFGVKQGDIWKYKSGDLVSGCKQLGGSPIKTQTASSTSMTSTTGSVEAASTSSMSAATGFTAIIEQNTATSKPSSTPTTGATDNTEGKGVVARRQATPESNNTNPVVPDLTLDDGYANGTSAYNESDYLSNADYDEMLKQAGAEDGDKDNTDGSVYVQLRDETGQYLLSTDASGTFNLVPADAADADKTLVSYDNVTTEDVEGRLFHYFPDTMKAFGVSRFRLAGTEDWPRTANVIALAPVNYGELADTPGVYVAADTQGNFFYTIVCNIQGRPSKVFLVDDPSEKRLESLKTQKGLQWTVVGGVVEECFPIAFMSKGPGL</sequence>
<keyword evidence="3" id="KW-1185">Reference proteome</keyword>
<name>A0AAW0QBX6_9PEZI</name>
<accession>A0AAW0QBX6</accession>
<feature type="compositionally biased region" description="Low complexity" evidence="1">
    <location>
        <begin position="170"/>
        <end position="186"/>
    </location>
</feature>
<dbReference type="Proteomes" id="UP001392437">
    <property type="component" value="Unassembled WGS sequence"/>
</dbReference>
<gene>
    <name evidence="2" type="ORF">PG999_012775</name>
</gene>
<dbReference type="EMBL" id="JAQQWP010000010">
    <property type="protein sequence ID" value="KAK8096831.1"/>
    <property type="molecule type" value="Genomic_DNA"/>
</dbReference>
<comment type="caution">
    <text evidence="2">The sequence shown here is derived from an EMBL/GenBank/DDBJ whole genome shotgun (WGS) entry which is preliminary data.</text>
</comment>
<reference evidence="2 3" key="1">
    <citation type="submission" date="2023-01" db="EMBL/GenBank/DDBJ databases">
        <title>Analysis of 21 Apiospora genomes using comparative genomics revels a genus with tremendous synthesis potential of carbohydrate active enzymes and secondary metabolites.</title>
        <authorList>
            <person name="Sorensen T."/>
        </authorList>
    </citation>
    <scope>NUCLEOTIDE SEQUENCE [LARGE SCALE GENOMIC DNA]</scope>
    <source>
        <strain evidence="2 3">CBS 117206</strain>
    </source>
</reference>
<organism evidence="2 3">
    <name type="scientific">Apiospora kogelbergensis</name>
    <dbReference type="NCBI Taxonomy" id="1337665"/>
    <lineage>
        <taxon>Eukaryota</taxon>
        <taxon>Fungi</taxon>
        <taxon>Dikarya</taxon>
        <taxon>Ascomycota</taxon>
        <taxon>Pezizomycotina</taxon>
        <taxon>Sordariomycetes</taxon>
        <taxon>Xylariomycetidae</taxon>
        <taxon>Amphisphaeriales</taxon>
        <taxon>Apiosporaceae</taxon>
        <taxon>Apiospora</taxon>
    </lineage>
</organism>
<proteinExistence type="predicted"/>
<evidence type="ECO:0000256" key="1">
    <source>
        <dbReference type="SAM" id="MobiDB-lite"/>
    </source>
</evidence>
<dbReference type="AlphaFoldDB" id="A0AAW0QBX6"/>
<feature type="region of interest" description="Disordered" evidence="1">
    <location>
        <begin position="170"/>
        <end position="215"/>
    </location>
</feature>
<evidence type="ECO:0000313" key="3">
    <source>
        <dbReference type="Proteomes" id="UP001392437"/>
    </source>
</evidence>
<protein>
    <submittedName>
        <fullName evidence="2">Uncharacterized protein</fullName>
    </submittedName>
</protein>
<evidence type="ECO:0000313" key="2">
    <source>
        <dbReference type="EMBL" id="KAK8096831.1"/>
    </source>
</evidence>